<dbReference type="AlphaFoldDB" id="A0A8J7KLW2"/>
<evidence type="ECO:0000259" key="1">
    <source>
        <dbReference type="Pfam" id="PF12697"/>
    </source>
</evidence>
<organism evidence="2 3">
    <name type="scientific">Longispora fulva</name>
    <dbReference type="NCBI Taxonomy" id="619741"/>
    <lineage>
        <taxon>Bacteria</taxon>
        <taxon>Bacillati</taxon>
        <taxon>Actinomycetota</taxon>
        <taxon>Actinomycetes</taxon>
        <taxon>Micromonosporales</taxon>
        <taxon>Micromonosporaceae</taxon>
        <taxon>Longispora</taxon>
    </lineage>
</organism>
<dbReference type="PANTHER" id="PTHR43194">
    <property type="entry name" value="HYDROLASE ALPHA/BETA FOLD FAMILY"/>
    <property type="match status" value="1"/>
</dbReference>
<dbReference type="Pfam" id="PF12697">
    <property type="entry name" value="Abhydrolase_6"/>
    <property type="match status" value="1"/>
</dbReference>
<accession>A0A8J7KLW2</accession>
<dbReference type="PANTHER" id="PTHR43194:SF2">
    <property type="entry name" value="PEROXISOMAL MEMBRANE PROTEIN LPX1"/>
    <property type="match status" value="1"/>
</dbReference>
<evidence type="ECO:0000313" key="2">
    <source>
        <dbReference type="EMBL" id="MBG6138441.1"/>
    </source>
</evidence>
<sequence>MKDFGGAGAPIVLLHGLMGRARAWTGTADWLTAHGHVLALDSRGHGDAPPGPYDTDTRVEDVVRVLEDVGPAVLVGHSMGGMTAWQVAGRRPDLVRGIVVIDMSALGKARTAGWRAYFDSWPESFGSRDEVAAFFGREYAGQGRFFAEIMDERDGRFVPHFDPAQLLELVDSWQRDMRAELDSVKCPALVVRGELSSSSREELTAMGERLPLGSFAEVPGAGHVVHYDQPAAFRAAAEPFVAAIP</sequence>
<keyword evidence="3" id="KW-1185">Reference proteome</keyword>
<dbReference type="InterPro" id="IPR050228">
    <property type="entry name" value="Carboxylesterase_BioH"/>
</dbReference>
<reference evidence="2" key="1">
    <citation type="submission" date="2020-11" db="EMBL/GenBank/DDBJ databases">
        <title>Sequencing the genomes of 1000 actinobacteria strains.</title>
        <authorList>
            <person name="Klenk H.-P."/>
        </authorList>
    </citation>
    <scope>NUCLEOTIDE SEQUENCE</scope>
    <source>
        <strain evidence="2">DSM 45356</strain>
    </source>
</reference>
<dbReference type="Proteomes" id="UP000622552">
    <property type="component" value="Unassembled WGS sequence"/>
</dbReference>
<gene>
    <name evidence="2" type="ORF">IW245_004635</name>
</gene>
<evidence type="ECO:0000313" key="3">
    <source>
        <dbReference type="Proteomes" id="UP000622552"/>
    </source>
</evidence>
<dbReference type="RefSeq" id="WP_197005198.1">
    <property type="nucleotide sequence ID" value="NZ_BONS01000037.1"/>
</dbReference>
<feature type="domain" description="AB hydrolase-1" evidence="1">
    <location>
        <begin position="11"/>
        <end position="236"/>
    </location>
</feature>
<dbReference type="EMBL" id="JADOUF010000001">
    <property type="protein sequence ID" value="MBG6138441.1"/>
    <property type="molecule type" value="Genomic_DNA"/>
</dbReference>
<dbReference type="GO" id="GO:0003824">
    <property type="term" value="F:catalytic activity"/>
    <property type="evidence" value="ECO:0007669"/>
    <property type="project" value="UniProtKB-ARBA"/>
</dbReference>
<dbReference type="InterPro" id="IPR000073">
    <property type="entry name" value="AB_hydrolase_1"/>
</dbReference>
<dbReference type="SUPFAM" id="SSF53474">
    <property type="entry name" value="alpha/beta-Hydrolases"/>
    <property type="match status" value="1"/>
</dbReference>
<dbReference type="Gene3D" id="3.40.50.1820">
    <property type="entry name" value="alpha/beta hydrolase"/>
    <property type="match status" value="1"/>
</dbReference>
<proteinExistence type="predicted"/>
<name>A0A8J7KLW2_9ACTN</name>
<comment type="caution">
    <text evidence="2">The sequence shown here is derived from an EMBL/GenBank/DDBJ whole genome shotgun (WGS) entry which is preliminary data.</text>
</comment>
<protein>
    <submittedName>
        <fullName evidence="2">Pimeloyl-ACP methyl ester carboxylesterase</fullName>
    </submittedName>
</protein>
<dbReference type="InterPro" id="IPR029058">
    <property type="entry name" value="AB_hydrolase_fold"/>
</dbReference>